<sequence length="628" mass="69924">MDSSNSPSRSSRYSEFSSSTPITFVTPDSLHSHPQRVDHPGSHLKTLGSSLDDWVPTIEGFINEDRRVGGPVLCPLPVVSVAIHHTDPEFVKLSQAEPQLSDHITSIVQRHGIDFIDIDITRRLSKLNPQTSPVPTVVIFANQHQINHSWLDAAKEIHRFLLSKNFANFQVEIVDPVILKPWKCFPVLDTDQVFSHWDNLRDRILNSFNLHEWISLECYRFGKEDVSSKNPPCVVVSVKPDSSTNWTPTRDRIIAMLDEYALSSSVGVYIIPDVIFKSIEAYIPTKELLSDSAFQLEAQAGTSIGLHLPGSPSGTLGGFIELQWSGSPEWKQFGLTCFHCVYPKGFSAPFSPQDNFVIDQWYDRSVRPNDPNASRLMRLCQPSLGDMEGQVAYLADGIRNQTSDKESQAIEQALEQGEFVLPFEQKALDIRKLVVEKLEARKMKVETFLSSTDKDLGPVFAGSGYQVFRESVTMKSVEKTILDWALVEIVQARKSQNNTFSFAPDLLVSDVHTGRPAELGTLCKSGRTTKHTKGQCAKLRQAKIARYRINGMEEIKATLEHSVTGDFSEPGDSGSIVLDGAGRVVGLLFGGCQNKTASYFTHVRDLVKDIREVTGASGVRIMGCDVRF</sequence>
<dbReference type="InterPro" id="IPR043504">
    <property type="entry name" value="Peptidase_S1_PA_chymotrypsin"/>
</dbReference>
<organism evidence="1 2">
    <name type="scientific">Penicilliopsis zonata CBS 506.65</name>
    <dbReference type="NCBI Taxonomy" id="1073090"/>
    <lineage>
        <taxon>Eukaryota</taxon>
        <taxon>Fungi</taxon>
        <taxon>Dikarya</taxon>
        <taxon>Ascomycota</taxon>
        <taxon>Pezizomycotina</taxon>
        <taxon>Eurotiomycetes</taxon>
        <taxon>Eurotiomycetidae</taxon>
        <taxon>Eurotiales</taxon>
        <taxon>Aspergillaceae</taxon>
        <taxon>Penicilliopsis</taxon>
    </lineage>
</organism>
<evidence type="ECO:0000313" key="1">
    <source>
        <dbReference type="EMBL" id="OJJ44552.1"/>
    </source>
</evidence>
<keyword evidence="2" id="KW-1185">Reference proteome</keyword>
<reference evidence="2" key="1">
    <citation type="journal article" date="2017" name="Genome Biol.">
        <title>Comparative genomics reveals high biological diversity and specific adaptations in the industrially and medically important fungal genus Aspergillus.</title>
        <authorList>
            <person name="de Vries R.P."/>
            <person name="Riley R."/>
            <person name="Wiebenga A."/>
            <person name="Aguilar-Osorio G."/>
            <person name="Amillis S."/>
            <person name="Uchima C.A."/>
            <person name="Anderluh G."/>
            <person name="Asadollahi M."/>
            <person name="Askin M."/>
            <person name="Barry K."/>
            <person name="Battaglia E."/>
            <person name="Bayram O."/>
            <person name="Benocci T."/>
            <person name="Braus-Stromeyer S.A."/>
            <person name="Caldana C."/>
            <person name="Canovas D."/>
            <person name="Cerqueira G.C."/>
            <person name="Chen F."/>
            <person name="Chen W."/>
            <person name="Choi C."/>
            <person name="Clum A."/>
            <person name="Dos Santos R.A."/>
            <person name="Damasio A.R."/>
            <person name="Diallinas G."/>
            <person name="Emri T."/>
            <person name="Fekete E."/>
            <person name="Flipphi M."/>
            <person name="Freyberg S."/>
            <person name="Gallo A."/>
            <person name="Gournas C."/>
            <person name="Habgood R."/>
            <person name="Hainaut M."/>
            <person name="Harispe M.L."/>
            <person name="Henrissat B."/>
            <person name="Hilden K.S."/>
            <person name="Hope R."/>
            <person name="Hossain A."/>
            <person name="Karabika E."/>
            <person name="Karaffa L."/>
            <person name="Karanyi Z."/>
            <person name="Krasevec N."/>
            <person name="Kuo A."/>
            <person name="Kusch H."/>
            <person name="LaButti K."/>
            <person name="Lagendijk E.L."/>
            <person name="Lapidus A."/>
            <person name="Levasseur A."/>
            <person name="Lindquist E."/>
            <person name="Lipzen A."/>
            <person name="Logrieco A.F."/>
            <person name="MacCabe A."/>
            <person name="Maekelae M.R."/>
            <person name="Malavazi I."/>
            <person name="Melin P."/>
            <person name="Meyer V."/>
            <person name="Mielnichuk N."/>
            <person name="Miskei M."/>
            <person name="Molnar A.P."/>
            <person name="Mule G."/>
            <person name="Ngan C.Y."/>
            <person name="Orejas M."/>
            <person name="Orosz E."/>
            <person name="Ouedraogo J.P."/>
            <person name="Overkamp K.M."/>
            <person name="Park H.-S."/>
            <person name="Perrone G."/>
            <person name="Piumi F."/>
            <person name="Punt P.J."/>
            <person name="Ram A.F."/>
            <person name="Ramon A."/>
            <person name="Rauscher S."/>
            <person name="Record E."/>
            <person name="Riano-Pachon D.M."/>
            <person name="Robert V."/>
            <person name="Roehrig J."/>
            <person name="Ruller R."/>
            <person name="Salamov A."/>
            <person name="Salih N.S."/>
            <person name="Samson R.A."/>
            <person name="Sandor E."/>
            <person name="Sanguinetti M."/>
            <person name="Schuetze T."/>
            <person name="Sepcic K."/>
            <person name="Shelest E."/>
            <person name="Sherlock G."/>
            <person name="Sophianopoulou V."/>
            <person name="Squina F.M."/>
            <person name="Sun H."/>
            <person name="Susca A."/>
            <person name="Todd R.B."/>
            <person name="Tsang A."/>
            <person name="Unkles S.E."/>
            <person name="van de Wiele N."/>
            <person name="van Rossen-Uffink D."/>
            <person name="Oliveira J.V."/>
            <person name="Vesth T.C."/>
            <person name="Visser J."/>
            <person name="Yu J.-H."/>
            <person name="Zhou M."/>
            <person name="Andersen M.R."/>
            <person name="Archer D.B."/>
            <person name="Baker S.E."/>
            <person name="Benoit I."/>
            <person name="Brakhage A.A."/>
            <person name="Braus G.H."/>
            <person name="Fischer R."/>
            <person name="Frisvad J.C."/>
            <person name="Goldman G.H."/>
            <person name="Houbraken J."/>
            <person name="Oakley B."/>
            <person name="Pocsi I."/>
            <person name="Scazzocchio C."/>
            <person name="Seiboth B."/>
            <person name="vanKuyk P.A."/>
            <person name="Wortman J."/>
            <person name="Dyer P.S."/>
            <person name="Grigoriev I.V."/>
        </authorList>
    </citation>
    <scope>NUCLEOTIDE SEQUENCE [LARGE SCALE GENOMIC DNA]</scope>
    <source>
        <strain evidence="2">CBS 506.65</strain>
    </source>
</reference>
<dbReference type="VEuPathDB" id="FungiDB:ASPZODRAFT_134633"/>
<dbReference type="AlphaFoldDB" id="A0A1L9SBJ5"/>
<accession>A0A1L9SBJ5</accession>
<gene>
    <name evidence="1" type="ORF">ASPZODRAFT_134633</name>
</gene>
<dbReference type="GeneID" id="34610052"/>
<evidence type="ECO:0008006" key="3">
    <source>
        <dbReference type="Google" id="ProtNLM"/>
    </source>
</evidence>
<proteinExistence type="predicted"/>
<dbReference type="OrthoDB" id="5424209at2759"/>
<dbReference type="SUPFAM" id="SSF50494">
    <property type="entry name" value="Trypsin-like serine proteases"/>
    <property type="match status" value="1"/>
</dbReference>
<dbReference type="Gene3D" id="2.40.10.10">
    <property type="entry name" value="Trypsin-like serine proteases"/>
    <property type="match status" value="1"/>
</dbReference>
<name>A0A1L9SBJ5_9EURO</name>
<dbReference type="STRING" id="1073090.A0A1L9SBJ5"/>
<dbReference type="Proteomes" id="UP000184188">
    <property type="component" value="Unassembled WGS sequence"/>
</dbReference>
<dbReference type="EMBL" id="KV878347">
    <property type="protein sequence ID" value="OJJ44552.1"/>
    <property type="molecule type" value="Genomic_DNA"/>
</dbReference>
<dbReference type="InterPro" id="IPR009003">
    <property type="entry name" value="Peptidase_S1_PA"/>
</dbReference>
<evidence type="ECO:0000313" key="2">
    <source>
        <dbReference type="Proteomes" id="UP000184188"/>
    </source>
</evidence>
<protein>
    <recommendedName>
        <fullName evidence="3">Peptidase S7 domain-containing protein</fullName>
    </recommendedName>
</protein>
<dbReference type="RefSeq" id="XP_022579062.1">
    <property type="nucleotide sequence ID" value="XM_022723587.1"/>
</dbReference>